<accession>A0AAD9PU32</accession>
<organism evidence="2 3">
    <name type="scientific">Acropora cervicornis</name>
    <name type="common">Staghorn coral</name>
    <dbReference type="NCBI Taxonomy" id="6130"/>
    <lineage>
        <taxon>Eukaryota</taxon>
        <taxon>Metazoa</taxon>
        <taxon>Cnidaria</taxon>
        <taxon>Anthozoa</taxon>
        <taxon>Hexacorallia</taxon>
        <taxon>Scleractinia</taxon>
        <taxon>Astrocoeniina</taxon>
        <taxon>Acroporidae</taxon>
        <taxon>Acropora</taxon>
    </lineage>
</organism>
<feature type="region of interest" description="Disordered" evidence="1">
    <location>
        <begin position="29"/>
        <end position="49"/>
    </location>
</feature>
<comment type="caution">
    <text evidence="2">The sequence shown here is derived from an EMBL/GenBank/DDBJ whole genome shotgun (WGS) entry which is preliminary data.</text>
</comment>
<evidence type="ECO:0000313" key="3">
    <source>
        <dbReference type="Proteomes" id="UP001249851"/>
    </source>
</evidence>
<protein>
    <submittedName>
        <fullName evidence="2">Uncharacterized protein</fullName>
    </submittedName>
</protein>
<evidence type="ECO:0000256" key="1">
    <source>
        <dbReference type="SAM" id="MobiDB-lite"/>
    </source>
</evidence>
<feature type="region of interest" description="Disordered" evidence="1">
    <location>
        <begin position="61"/>
        <end position="81"/>
    </location>
</feature>
<proteinExistence type="predicted"/>
<dbReference type="Proteomes" id="UP001249851">
    <property type="component" value="Unassembled WGS sequence"/>
</dbReference>
<keyword evidence="3" id="KW-1185">Reference proteome</keyword>
<sequence>MDFVWGRTQTVVQVPRKSLLEGITGTFGHGQKLDNAHGGPNRHSDISSDDEGVLLRPVFHSTPVPKTTQQKSKHVSSKTEAPVEEFVNSLYGKVETHTL</sequence>
<dbReference type="EMBL" id="JARQWQ010000131">
    <property type="protein sequence ID" value="KAK2549119.1"/>
    <property type="molecule type" value="Genomic_DNA"/>
</dbReference>
<evidence type="ECO:0000313" key="2">
    <source>
        <dbReference type="EMBL" id="KAK2549119.1"/>
    </source>
</evidence>
<name>A0AAD9PU32_ACRCE</name>
<dbReference type="AlphaFoldDB" id="A0AAD9PU32"/>
<reference evidence="2" key="2">
    <citation type="journal article" date="2023" name="Science">
        <title>Genomic signatures of disease resistance in endangered staghorn corals.</title>
        <authorList>
            <person name="Vollmer S.V."/>
            <person name="Selwyn J.D."/>
            <person name="Despard B.A."/>
            <person name="Roesel C.L."/>
        </authorList>
    </citation>
    <scope>NUCLEOTIDE SEQUENCE</scope>
    <source>
        <strain evidence="2">K2</strain>
    </source>
</reference>
<reference evidence="2" key="1">
    <citation type="journal article" date="2023" name="G3 (Bethesda)">
        <title>Whole genome assembly and annotation of the endangered Caribbean coral Acropora cervicornis.</title>
        <authorList>
            <person name="Selwyn J.D."/>
            <person name="Vollmer S.V."/>
        </authorList>
    </citation>
    <scope>NUCLEOTIDE SEQUENCE</scope>
    <source>
        <strain evidence="2">K2</strain>
    </source>
</reference>
<gene>
    <name evidence="2" type="ORF">P5673_030493</name>
</gene>